<keyword evidence="2" id="KW-0687">Ribonucleoprotein</keyword>
<accession>A0A0P8A825</accession>
<reference evidence="4 5" key="1">
    <citation type="submission" date="2015-09" db="EMBL/GenBank/DDBJ databases">
        <title>A metagenomics-based metabolic model of nitrate-dependent anaerobic oxidation of methane by Methanoperedens-like archaea.</title>
        <authorList>
            <person name="Arshad A."/>
            <person name="Speth D.R."/>
            <person name="De Graaf R.M."/>
            <person name="Op Den Camp H.J."/>
            <person name="Jetten M.S."/>
            <person name="Welte C.U."/>
        </authorList>
    </citation>
    <scope>NUCLEOTIDE SEQUENCE [LARGE SCALE GENOMIC DNA]</scope>
</reference>
<evidence type="ECO:0000256" key="1">
    <source>
        <dbReference type="ARBA" id="ARBA00022980"/>
    </source>
</evidence>
<dbReference type="NCBIfam" id="NF002172">
    <property type="entry name" value="PRK01018.1"/>
    <property type="match status" value="1"/>
</dbReference>
<dbReference type="EMBL" id="LKCM01000099">
    <property type="protein sequence ID" value="KPQ44320.1"/>
    <property type="molecule type" value="Genomic_DNA"/>
</dbReference>
<feature type="domain" description="Ribosomal protein eL8/eL30/eS12/Gadd45" evidence="3">
    <location>
        <begin position="4"/>
        <end position="90"/>
    </location>
</feature>
<gene>
    <name evidence="4" type="ORF">MPEBLZ_01076</name>
</gene>
<dbReference type="AlphaFoldDB" id="A0A0P8A825"/>
<protein>
    <submittedName>
        <fullName evidence="4">50S ribosomal protein L30</fullName>
    </submittedName>
</protein>
<dbReference type="GO" id="GO:1990904">
    <property type="term" value="C:ribonucleoprotein complex"/>
    <property type="evidence" value="ECO:0007669"/>
    <property type="project" value="UniProtKB-KW"/>
</dbReference>
<evidence type="ECO:0000259" key="3">
    <source>
        <dbReference type="Pfam" id="PF01248"/>
    </source>
</evidence>
<dbReference type="InterPro" id="IPR029064">
    <property type="entry name" value="Ribosomal_eL30-like_sf"/>
</dbReference>
<dbReference type="GO" id="GO:0003723">
    <property type="term" value="F:RNA binding"/>
    <property type="evidence" value="ECO:0007669"/>
    <property type="project" value="InterPro"/>
</dbReference>
<dbReference type="InterPro" id="IPR004038">
    <property type="entry name" value="Ribosomal_eL8/eL30/eS12/Gad45"/>
</dbReference>
<comment type="caution">
    <text evidence="4">The sequence shown here is derived from an EMBL/GenBank/DDBJ whole genome shotgun (WGS) entry which is preliminary data.</text>
</comment>
<evidence type="ECO:0000256" key="2">
    <source>
        <dbReference type="ARBA" id="ARBA00023274"/>
    </source>
</evidence>
<dbReference type="InterPro" id="IPR039109">
    <property type="entry name" value="Ribosomal_eL30-like"/>
</dbReference>
<evidence type="ECO:0000313" key="5">
    <source>
        <dbReference type="Proteomes" id="UP000050360"/>
    </source>
</evidence>
<dbReference type="Pfam" id="PF01248">
    <property type="entry name" value="Ribosomal_L7Ae"/>
    <property type="match status" value="1"/>
</dbReference>
<proteinExistence type="predicted"/>
<keyword evidence="1 4" id="KW-0689">Ribosomal protein</keyword>
<sequence length="96" mass="10136">METDLNKVFRSVLSTGKVVIGTRQTIDAVKNGKAQSVVLSSNCLEKTRNELKGVPAINYPGNGVDLGIACGKPFSITAFAVLEPGDSGILTLKENE</sequence>
<name>A0A0P8A825_9EURY</name>
<organism evidence="4 5">
    <name type="scientific">Candidatus Methanoperedens nitratireducens</name>
    <dbReference type="NCBI Taxonomy" id="1392998"/>
    <lineage>
        <taxon>Archaea</taxon>
        <taxon>Methanobacteriati</taxon>
        <taxon>Methanobacteriota</taxon>
        <taxon>Stenosarchaea group</taxon>
        <taxon>Methanomicrobia</taxon>
        <taxon>Methanosarcinales</taxon>
        <taxon>ANME-2 cluster</taxon>
        <taxon>Candidatus Methanoperedentaceae</taxon>
        <taxon>Candidatus Methanoperedens</taxon>
    </lineage>
</organism>
<dbReference type="PANTHER" id="PTHR11449">
    <property type="entry name" value="RIBOSOMAL PROTEIN L30"/>
    <property type="match status" value="1"/>
</dbReference>
<dbReference type="SUPFAM" id="SSF55315">
    <property type="entry name" value="L30e-like"/>
    <property type="match status" value="1"/>
</dbReference>
<dbReference type="Gene3D" id="3.30.1330.30">
    <property type="match status" value="1"/>
</dbReference>
<evidence type="ECO:0000313" key="4">
    <source>
        <dbReference type="EMBL" id="KPQ44320.1"/>
    </source>
</evidence>
<dbReference type="Proteomes" id="UP000050360">
    <property type="component" value="Unassembled WGS sequence"/>
</dbReference>
<dbReference type="GO" id="GO:0005840">
    <property type="term" value="C:ribosome"/>
    <property type="evidence" value="ECO:0007669"/>
    <property type="project" value="UniProtKB-KW"/>
</dbReference>